<dbReference type="Gene3D" id="3.80.10.10">
    <property type="entry name" value="Ribonuclease Inhibitor"/>
    <property type="match status" value="1"/>
</dbReference>
<feature type="non-terminal residue" evidence="1">
    <location>
        <position position="144"/>
    </location>
</feature>
<comment type="caution">
    <text evidence="1">The sequence shown here is derived from an EMBL/GenBank/DDBJ whole genome shotgun (WGS) entry which is preliminary data.</text>
</comment>
<keyword evidence="2" id="KW-1185">Reference proteome</keyword>
<dbReference type="InterPro" id="IPR032675">
    <property type="entry name" value="LRR_dom_sf"/>
</dbReference>
<proteinExistence type="predicted"/>
<evidence type="ECO:0000313" key="1">
    <source>
        <dbReference type="EMBL" id="GKT17727.1"/>
    </source>
</evidence>
<dbReference type="Proteomes" id="UP001057375">
    <property type="component" value="Unassembled WGS sequence"/>
</dbReference>
<sequence length="144" mass="14897">MHSNADISDISPLSALTSLEYLFLGGCDISVWGLTNSNGYALKTLSVPSTGLTDTQLISSTMQLYPHLSVLDISNNSAVSNIDGLANNVTTLTNVDLSNVSSAVSDLSLLLPINAGVASVNSILLNLGISGLTLGSNKPQLAMF</sequence>
<accession>A0ABQ5JVI3</accession>
<dbReference type="SUPFAM" id="SSF52058">
    <property type="entry name" value="L domain-like"/>
    <property type="match status" value="1"/>
</dbReference>
<reference evidence="1" key="1">
    <citation type="submission" date="2022-03" db="EMBL/GenBank/DDBJ databases">
        <title>Draft genome sequence of Aduncisulcus paluster, a free-living microaerophilic Fornicata.</title>
        <authorList>
            <person name="Yuyama I."/>
            <person name="Kume K."/>
            <person name="Tamura T."/>
            <person name="Inagaki Y."/>
            <person name="Hashimoto T."/>
        </authorList>
    </citation>
    <scope>NUCLEOTIDE SEQUENCE</scope>
    <source>
        <strain evidence="1">NY0171</strain>
    </source>
</reference>
<protein>
    <submittedName>
        <fullName evidence="1">Uncharacterized protein</fullName>
    </submittedName>
</protein>
<gene>
    <name evidence="1" type="ORF">ADUPG1_004217</name>
</gene>
<organism evidence="1 2">
    <name type="scientific">Aduncisulcus paluster</name>
    <dbReference type="NCBI Taxonomy" id="2918883"/>
    <lineage>
        <taxon>Eukaryota</taxon>
        <taxon>Metamonada</taxon>
        <taxon>Carpediemonas-like organisms</taxon>
        <taxon>Aduncisulcus</taxon>
    </lineage>
</organism>
<evidence type="ECO:0000313" key="2">
    <source>
        <dbReference type="Proteomes" id="UP001057375"/>
    </source>
</evidence>
<dbReference type="EMBL" id="BQXS01006127">
    <property type="protein sequence ID" value="GKT17727.1"/>
    <property type="molecule type" value="Genomic_DNA"/>
</dbReference>
<name>A0ABQ5JVI3_9EUKA</name>